<dbReference type="PRINTS" id="PR00410">
    <property type="entry name" value="PHEHYDRXLASE"/>
</dbReference>
<dbReference type="Pfam" id="PF00175">
    <property type="entry name" value="NAD_binding_1"/>
    <property type="match status" value="1"/>
</dbReference>
<dbReference type="InterPro" id="IPR050415">
    <property type="entry name" value="MRET"/>
</dbReference>
<reference evidence="5" key="1">
    <citation type="submission" date="2006-12" db="EMBL/GenBank/DDBJ databases">
        <title>Complete sequence of Halorhodospira halophila SL1.</title>
        <authorList>
            <consortium name="US DOE Joint Genome Institute"/>
            <person name="Copeland A."/>
            <person name="Lucas S."/>
            <person name="Lapidus A."/>
            <person name="Barry K."/>
            <person name="Detter J.C."/>
            <person name="Glavina del Rio T."/>
            <person name="Hammon N."/>
            <person name="Israni S."/>
            <person name="Dalin E."/>
            <person name="Tice H."/>
            <person name="Pitluck S."/>
            <person name="Saunders E."/>
            <person name="Brettin T."/>
            <person name="Bruce D."/>
            <person name="Han C."/>
            <person name="Tapia R."/>
            <person name="Schmutz J."/>
            <person name="Larimer F."/>
            <person name="Land M."/>
            <person name="Hauser L."/>
            <person name="Kyrpides N."/>
            <person name="Mikhailova N."/>
            <person name="Hoff W."/>
            <person name="Richardson P."/>
        </authorList>
    </citation>
    <scope>NUCLEOTIDE SEQUENCE [LARGE SCALE GENOMIC DNA]</scope>
    <source>
        <strain evidence="5">DSM 244 / SL1</strain>
    </source>
</reference>
<dbReference type="Proteomes" id="UP000000647">
    <property type="component" value="Chromosome"/>
</dbReference>
<proteinExistence type="predicted"/>
<dbReference type="PRINTS" id="PR00371">
    <property type="entry name" value="FPNCR"/>
</dbReference>
<dbReference type="InterPro" id="IPR008333">
    <property type="entry name" value="Cbr1-like_FAD-bd_dom"/>
</dbReference>
<evidence type="ECO:0000313" key="5">
    <source>
        <dbReference type="Proteomes" id="UP000000647"/>
    </source>
</evidence>
<dbReference type="KEGG" id="hha:Hhal_2281"/>
<dbReference type="Gene3D" id="3.40.50.80">
    <property type="entry name" value="Nucleotide-binding domain of ferredoxin-NADP reductase (FNR) module"/>
    <property type="match status" value="1"/>
</dbReference>
<protein>
    <submittedName>
        <fullName evidence="4">Oxidoreductase FAD/NAD(P)-binding domain protein</fullName>
    </submittedName>
</protein>
<dbReference type="InterPro" id="IPR001709">
    <property type="entry name" value="Flavoprot_Pyr_Nucl_cyt_Rdtase"/>
</dbReference>
<evidence type="ECO:0000259" key="3">
    <source>
        <dbReference type="PROSITE" id="PS51384"/>
    </source>
</evidence>
<dbReference type="PROSITE" id="PS00197">
    <property type="entry name" value="2FE2S_FER_1"/>
    <property type="match status" value="1"/>
</dbReference>
<keyword evidence="5" id="KW-1185">Reference proteome</keyword>
<dbReference type="Gene3D" id="3.10.20.30">
    <property type="match status" value="1"/>
</dbReference>
<name>A1WZD3_HALHL</name>
<feature type="domain" description="FAD-binding FR-type" evidence="3">
    <location>
        <begin position="98"/>
        <end position="198"/>
    </location>
</feature>
<dbReference type="PROSITE" id="PS51384">
    <property type="entry name" value="FAD_FR"/>
    <property type="match status" value="1"/>
</dbReference>
<dbReference type="PANTHER" id="PTHR47354:SF5">
    <property type="entry name" value="PROTEIN RFBI"/>
    <property type="match status" value="1"/>
</dbReference>
<sequence length="335" mass="36850">MTYTVRFSDGTEIGVESDEAILDAALRQGISLPYGCRNGVCGTCRAPVRAGEIAYPAGQPKALEDAERAAGVALLCQARATSDLAVDLEPLGDAAAPPRILPARVARLEHLAPEVCRLFLRLPEGKRLPFRPGQYIEILLGDGARRAFSLASSPLDDEHLELHIRHIPGGRFTDYVFNEMREGELLRVEGPLGQLYLREDSDRPALLVGGGTGFGPLKGIVEHALARGDQRPLHLYWGTRERAGLYLHDLARGWAEAQPQVDYTPVLSEPRAEDHWAGRVGWVHEAVVCDYPDLSGFDVYMSGPPPMTEAARAAFLEHGLNPERLFYDAFHFSHE</sequence>
<dbReference type="GO" id="GO:0016491">
    <property type="term" value="F:oxidoreductase activity"/>
    <property type="evidence" value="ECO:0007669"/>
    <property type="project" value="InterPro"/>
</dbReference>
<dbReference type="RefSeq" id="WP_011815067.1">
    <property type="nucleotide sequence ID" value="NC_008789.1"/>
</dbReference>
<dbReference type="Pfam" id="PF00111">
    <property type="entry name" value="Fer2"/>
    <property type="match status" value="1"/>
</dbReference>
<dbReference type="Pfam" id="PF00970">
    <property type="entry name" value="FAD_binding_6"/>
    <property type="match status" value="1"/>
</dbReference>
<dbReference type="InterPro" id="IPR006058">
    <property type="entry name" value="2Fe2S_fd_BS"/>
</dbReference>
<dbReference type="CDD" id="cd06189">
    <property type="entry name" value="flavin_oxioreductase"/>
    <property type="match status" value="1"/>
</dbReference>
<feature type="domain" description="2Fe-2S ferredoxin-type" evidence="2">
    <location>
        <begin position="1"/>
        <end position="92"/>
    </location>
</feature>
<dbReference type="AlphaFoldDB" id="A1WZD3"/>
<dbReference type="eggNOG" id="COG1018">
    <property type="taxonomic scope" value="Bacteria"/>
</dbReference>
<gene>
    <name evidence="4" type="ordered locus">Hhal_2281</name>
</gene>
<evidence type="ECO:0000256" key="1">
    <source>
        <dbReference type="ARBA" id="ARBA00034078"/>
    </source>
</evidence>
<dbReference type="CDD" id="cd00207">
    <property type="entry name" value="fer2"/>
    <property type="match status" value="1"/>
</dbReference>
<dbReference type="SUPFAM" id="SSF54292">
    <property type="entry name" value="2Fe-2S ferredoxin-like"/>
    <property type="match status" value="1"/>
</dbReference>
<dbReference type="InterPro" id="IPR001041">
    <property type="entry name" value="2Fe-2S_ferredoxin-type"/>
</dbReference>
<dbReference type="EMBL" id="CP000544">
    <property type="protein sequence ID" value="ABM63045.1"/>
    <property type="molecule type" value="Genomic_DNA"/>
</dbReference>
<evidence type="ECO:0000313" key="4">
    <source>
        <dbReference type="EMBL" id="ABM63045.1"/>
    </source>
</evidence>
<dbReference type="Gene3D" id="2.40.30.10">
    <property type="entry name" value="Translation factors"/>
    <property type="match status" value="1"/>
</dbReference>
<dbReference type="SUPFAM" id="SSF52343">
    <property type="entry name" value="Ferredoxin reductase-like, C-terminal NADP-linked domain"/>
    <property type="match status" value="1"/>
</dbReference>
<accession>A1WZD3</accession>
<reference evidence="4 5" key="2">
    <citation type="journal article" date="2013" name="Stand. Genomic Sci.">
        <title>Complete genome sequence of Halorhodospira halophila SL1.</title>
        <authorList>
            <person name="Challacombe J.F."/>
            <person name="Majid S."/>
            <person name="Deole R."/>
            <person name="Brettin T.S."/>
            <person name="Bruce D."/>
            <person name="Delano S.F."/>
            <person name="Detter J.C."/>
            <person name="Gleasner C.D."/>
            <person name="Han C.S."/>
            <person name="Misra M."/>
            <person name="Reitenga K.G."/>
            <person name="Mikhailova N."/>
            <person name="Woyke T."/>
            <person name="Pitluck S."/>
            <person name="Nolan M."/>
            <person name="Land M.L."/>
            <person name="Saunders E."/>
            <person name="Tapia R."/>
            <person name="Lapidus A."/>
            <person name="Ivanova N."/>
            <person name="Hoff W.D."/>
        </authorList>
    </citation>
    <scope>NUCLEOTIDE SEQUENCE [LARGE SCALE GENOMIC DNA]</scope>
    <source>
        <strain evidence="5">DSM 244 / SL1</strain>
    </source>
</reference>
<dbReference type="PROSITE" id="PS51085">
    <property type="entry name" value="2FE2S_FER_2"/>
    <property type="match status" value="1"/>
</dbReference>
<dbReference type="STRING" id="349124.Hhal_2281"/>
<dbReference type="InterPro" id="IPR001433">
    <property type="entry name" value="OxRdtase_FAD/NAD-bd"/>
</dbReference>
<dbReference type="eggNOG" id="COG0543">
    <property type="taxonomic scope" value="Bacteria"/>
</dbReference>
<dbReference type="SUPFAM" id="SSF63380">
    <property type="entry name" value="Riboflavin synthase domain-like"/>
    <property type="match status" value="1"/>
</dbReference>
<dbReference type="HOGENOM" id="CLU_003827_7_0_6"/>
<organism evidence="4 5">
    <name type="scientific">Halorhodospira halophila (strain DSM 244 / SL1)</name>
    <name type="common">Ectothiorhodospira halophila (strain DSM 244 / SL1)</name>
    <dbReference type="NCBI Taxonomy" id="349124"/>
    <lineage>
        <taxon>Bacteria</taxon>
        <taxon>Pseudomonadati</taxon>
        <taxon>Pseudomonadota</taxon>
        <taxon>Gammaproteobacteria</taxon>
        <taxon>Chromatiales</taxon>
        <taxon>Ectothiorhodospiraceae</taxon>
        <taxon>Halorhodospira</taxon>
    </lineage>
</organism>
<dbReference type="InterPro" id="IPR017938">
    <property type="entry name" value="Riboflavin_synthase-like_b-brl"/>
</dbReference>
<dbReference type="GO" id="GO:0051537">
    <property type="term" value="F:2 iron, 2 sulfur cluster binding"/>
    <property type="evidence" value="ECO:0007669"/>
    <property type="project" value="InterPro"/>
</dbReference>
<dbReference type="InterPro" id="IPR036010">
    <property type="entry name" value="2Fe-2S_ferredoxin-like_sf"/>
</dbReference>
<evidence type="ECO:0000259" key="2">
    <source>
        <dbReference type="PROSITE" id="PS51085"/>
    </source>
</evidence>
<dbReference type="InterPro" id="IPR012675">
    <property type="entry name" value="Beta-grasp_dom_sf"/>
</dbReference>
<dbReference type="InterPro" id="IPR017927">
    <property type="entry name" value="FAD-bd_FR_type"/>
</dbReference>
<dbReference type="PANTHER" id="PTHR47354">
    <property type="entry name" value="NADH OXIDOREDUCTASE HCR"/>
    <property type="match status" value="1"/>
</dbReference>
<dbReference type="InterPro" id="IPR039261">
    <property type="entry name" value="FNR_nucleotide-bd"/>
</dbReference>
<dbReference type="OrthoDB" id="9806195at2"/>
<comment type="cofactor">
    <cofactor evidence="1">
        <name>[2Fe-2S] cluster</name>
        <dbReference type="ChEBI" id="CHEBI:190135"/>
    </cofactor>
</comment>